<gene>
    <name evidence="2" type="ORF">GCM10011600_11710</name>
</gene>
<feature type="transmembrane region" description="Helical" evidence="1">
    <location>
        <begin position="63"/>
        <end position="81"/>
    </location>
</feature>
<protein>
    <submittedName>
        <fullName evidence="2">Uncharacterized protein</fullName>
    </submittedName>
</protein>
<accession>A0A8J3M013</accession>
<evidence type="ECO:0000313" key="2">
    <source>
        <dbReference type="EMBL" id="GHF12586.1"/>
    </source>
</evidence>
<feature type="transmembrane region" description="Helical" evidence="1">
    <location>
        <begin position="30"/>
        <end position="51"/>
    </location>
</feature>
<dbReference type="RefSeq" id="WP_191282552.1">
    <property type="nucleotide sequence ID" value="NZ_BNAI01000002.1"/>
</dbReference>
<sequence>MTEVIVTASMWALVIALIATIRARVDQSVLYASCAVAMSLTFNIDPLYLSVDGWFSGRNWLDLLANLLLVTGVYFLSRTVLRAVNGPTYSSVPLRIGLAAVLAAITVLFVFIEAPSSSTTFMADYGAQLPAALYSIVQFSYVGLVMMTTAVACIRYRGSMTTPGFRIGLAIIAAGCFSTIALALVILALDLLHVVGSPLMDAVGSLYSPVYVLSVALLCIGFATAPLSRFVRRIVTRRRISVSLKLLGAILSRRTGEAPTALVLESREAQLHRLVVSLRDAITAQPDEPLAPHDATELERAERLLLRPKSANALPSA</sequence>
<evidence type="ECO:0000313" key="3">
    <source>
        <dbReference type="Proteomes" id="UP000617531"/>
    </source>
</evidence>
<organism evidence="2 3">
    <name type="scientific">Pseudolysinimonas yzui</name>
    <dbReference type="NCBI Taxonomy" id="2708254"/>
    <lineage>
        <taxon>Bacteria</taxon>
        <taxon>Bacillati</taxon>
        <taxon>Actinomycetota</taxon>
        <taxon>Actinomycetes</taxon>
        <taxon>Micrococcales</taxon>
        <taxon>Microbacteriaceae</taxon>
        <taxon>Pseudolysinimonas</taxon>
    </lineage>
</organism>
<keyword evidence="1" id="KW-0812">Transmembrane</keyword>
<reference evidence="2" key="2">
    <citation type="submission" date="2020-09" db="EMBL/GenBank/DDBJ databases">
        <authorList>
            <person name="Sun Q."/>
            <person name="Zhou Y."/>
        </authorList>
    </citation>
    <scope>NUCLEOTIDE SEQUENCE</scope>
    <source>
        <strain evidence="2">CGMCC 1.16548</strain>
    </source>
</reference>
<keyword evidence="1" id="KW-1133">Transmembrane helix</keyword>
<name>A0A8J3M013_9MICO</name>
<evidence type="ECO:0000256" key="1">
    <source>
        <dbReference type="SAM" id="Phobius"/>
    </source>
</evidence>
<dbReference type="EMBL" id="BNAI01000002">
    <property type="protein sequence ID" value="GHF12586.1"/>
    <property type="molecule type" value="Genomic_DNA"/>
</dbReference>
<keyword evidence="1" id="KW-0472">Membrane</keyword>
<feature type="transmembrane region" description="Helical" evidence="1">
    <location>
        <begin position="93"/>
        <end position="112"/>
    </location>
</feature>
<comment type="caution">
    <text evidence="2">The sequence shown here is derived from an EMBL/GenBank/DDBJ whole genome shotgun (WGS) entry which is preliminary data.</text>
</comment>
<proteinExistence type="predicted"/>
<feature type="transmembrane region" description="Helical" evidence="1">
    <location>
        <begin position="167"/>
        <end position="189"/>
    </location>
</feature>
<dbReference type="AlphaFoldDB" id="A0A8J3M013"/>
<feature type="transmembrane region" description="Helical" evidence="1">
    <location>
        <begin position="132"/>
        <end position="155"/>
    </location>
</feature>
<feature type="transmembrane region" description="Helical" evidence="1">
    <location>
        <begin position="6"/>
        <end position="23"/>
    </location>
</feature>
<reference evidence="2" key="1">
    <citation type="journal article" date="2014" name="Int. J. Syst. Evol. Microbiol.">
        <title>Complete genome sequence of Corynebacterium casei LMG S-19264T (=DSM 44701T), isolated from a smear-ripened cheese.</title>
        <authorList>
            <consortium name="US DOE Joint Genome Institute (JGI-PGF)"/>
            <person name="Walter F."/>
            <person name="Albersmeier A."/>
            <person name="Kalinowski J."/>
            <person name="Ruckert C."/>
        </authorList>
    </citation>
    <scope>NUCLEOTIDE SEQUENCE</scope>
    <source>
        <strain evidence="2">CGMCC 1.16548</strain>
    </source>
</reference>
<feature type="transmembrane region" description="Helical" evidence="1">
    <location>
        <begin position="209"/>
        <end position="231"/>
    </location>
</feature>
<dbReference type="Proteomes" id="UP000617531">
    <property type="component" value="Unassembled WGS sequence"/>
</dbReference>
<keyword evidence="3" id="KW-1185">Reference proteome</keyword>